<reference evidence="3 4" key="1">
    <citation type="journal article" date="2016" name="Int. J. Mol. Sci.">
        <title>Comparative genomics of the extreme acidophile Acidithiobacillus thiooxidans reveals intraspecific divergence and niche adaptation.</title>
        <authorList>
            <person name="Zhang X."/>
            <person name="Feng X."/>
            <person name="Tao J."/>
            <person name="Ma L."/>
            <person name="Xiao Y."/>
            <person name="Liang Y."/>
            <person name="Liu X."/>
            <person name="Yin H."/>
        </authorList>
    </citation>
    <scope>NUCLEOTIDE SEQUENCE [LARGE SCALE GENOMIC DNA]</scope>
    <source>
        <strain evidence="3 4">A02</strain>
    </source>
</reference>
<protein>
    <submittedName>
        <fullName evidence="3">Porin</fullName>
    </submittedName>
</protein>
<evidence type="ECO:0000256" key="1">
    <source>
        <dbReference type="ARBA" id="ARBA00008769"/>
    </source>
</evidence>
<dbReference type="eggNOG" id="COG3659">
    <property type="taxonomic scope" value="Bacteria"/>
</dbReference>
<sequence length="374" mass="39955">MRCLYLWVIIALFLMATCPSAHADEAVATQSFWAGLSTKAKFQGEVVSNLAGGLASGSVGNALFIGGFSWDSERAGEWHGGKVVINFLAVDTGNTEAYVGDIQGVSNLTTVDSLMRLYRLYYRQRWGQVTERLGLLNANDYFDNAGVACDLLNASFGIVPVLSQNLQGMPTYPFSSLGSMVALGGGDTTLQAGVFGADAVHPWQQPFSQGVLMMLELDHSGALDDGRYTIKMGVLRNRQKESLAARLGPTMSGFYGIGEYRWQTGPLHWGAFLQGGGAPKPINPVPWYVGGGLQVAGLFSGDRNDALSLGFSRASLRGLPHAETSYELTGVFGVIPGIHLQPDVQVIVHPGGYLPTALVGIMRLEVNFADLSSG</sequence>
<name>A0A1C2IAK4_ACITH</name>
<keyword evidence="2" id="KW-0732">Signal</keyword>
<dbReference type="RefSeq" id="WP_024895214.1">
    <property type="nucleotide sequence ID" value="NZ_LWRZ01000216.1"/>
</dbReference>
<feature type="chain" id="PRO_5009356735" evidence="2">
    <location>
        <begin position="24"/>
        <end position="374"/>
    </location>
</feature>
<comment type="caution">
    <text evidence="3">The sequence shown here is derived from an EMBL/GenBank/DDBJ whole genome shotgun (WGS) entry which is preliminary data.</text>
</comment>
<evidence type="ECO:0000313" key="4">
    <source>
        <dbReference type="Proteomes" id="UP000094893"/>
    </source>
</evidence>
<dbReference type="Pfam" id="PF04966">
    <property type="entry name" value="OprB"/>
    <property type="match status" value="1"/>
</dbReference>
<dbReference type="GO" id="GO:0008643">
    <property type="term" value="P:carbohydrate transport"/>
    <property type="evidence" value="ECO:0007669"/>
    <property type="project" value="InterPro"/>
</dbReference>
<dbReference type="InterPro" id="IPR052932">
    <property type="entry name" value="OprB_Porin"/>
</dbReference>
<dbReference type="PANTHER" id="PTHR37944:SF1">
    <property type="entry name" value="PORIN B"/>
    <property type="match status" value="1"/>
</dbReference>
<dbReference type="InterPro" id="IPR007049">
    <property type="entry name" value="Carb-sel_porin_OprB"/>
</dbReference>
<dbReference type="GO" id="GO:0015288">
    <property type="term" value="F:porin activity"/>
    <property type="evidence" value="ECO:0007669"/>
    <property type="project" value="InterPro"/>
</dbReference>
<gene>
    <name evidence="3" type="ORF">A6P07_18870</name>
</gene>
<accession>A0A1C2IAK4</accession>
<dbReference type="GO" id="GO:0016020">
    <property type="term" value="C:membrane"/>
    <property type="evidence" value="ECO:0007669"/>
    <property type="project" value="InterPro"/>
</dbReference>
<dbReference type="EMBL" id="LWSA01000314">
    <property type="protein sequence ID" value="OCX68087.1"/>
    <property type="molecule type" value="Genomic_DNA"/>
</dbReference>
<dbReference type="AlphaFoldDB" id="A0A1C2IAK4"/>
<dbReference type="InterPro" id="IPR038673">
    <property type="entry name" value="OprB_sf"/>
</dbReference>
<evidence type="ECO:0000313" key="3">
    <source>
        <dbReference type="EMBL" id="OCX68087.1"/>
    </source>
</evidence>
<dbReference type="Proteomes" id="UP000094893">
    <property type="component" value="Unassembled WGS sequence"/>
</dbReference>
<proteinExistence type="inferred from homology"/>
<comment type="similarity">
    <text evidence="1 2">Belongs to the OprB family.</text>
</comment>
<dbReference type="Gene3D" id="2.40.160.180">
    <property type="entry name" value="Carbohydrate-selective porin OprB"/>
    <property type="match status" value="1"/>
</dbReference>
<feature type="signal peptide" evidence="2">
    <location>
        <begin position="1"/>
        <end position="23"/>
    </location>
</feature>
<organism evidence="3 4">
    <name type="scientific">Acidithiobacillus thiooxidans</name>
    <name type="common">Thiobacillus thiooxidans</name>
    <dbReference type="NCBI Taxonomy" id="930"/>
    <lineage>
        <taxon>Bacteria</taxon>
        <taxon>Pseudomonadati</taxon>
        <taxon>Pseudomonadota</taxon>
        <taxon>Acidithiobacillia</taxon>
        <taxon>Acidithiobacillales</taxon>
        <taxon>Acidithiobacillaceae</taxon>
        <taxon>Acidithiobacillus</taxon>
    </lineage>
</organism>
<dbReference type="PANTHER" id="PTHR37944">
    <property type="entry name" value="PORIN B"/>
    <property type="match status" value="1"/>
</dbReference>
<evidence type="ECO:0000256" key="2">
    <source>
        <dbReference type="RuleBase" id="RU363072"/>
    </source>
</evidence>